<dbReference type="OrthoDB" id="4800194at2"/>
<sequence length="332" mass="34105">MNRATAAPGSTRRRAVVAAALAALLVAGASGCTAGPGDGDTGSPGQGTGGRATGAVPTPAPDGPPDADPSGNLRLLAEHGPPPLDAWGWTAPEADTVARTVEELTARCMAERGFAYERSGGTGAADGEGDADGTLGEPVTHWGGFLGLVSETRARTTGYQVLDVEARLAERARLEQEATRTPDPAYVAALTGEGAPGGGSGCSGWAFDQVTPADPGVDRRIQERLYGEALRRAEEHPAVVRALDGWVACMARHGYAVEAVPVPASTDPVTAELVDQAVADVGCKDETGLVDTYVTALYDAERALAAEHRAELEAFAAWGRERVRLATEALAG</sequence>
<name>A0A0A0B9K2_9CELL</name>
<feature type="compositionally biased region" description="Pro residues" evidence="1">
    <location>
        <begin position="58"/>
        <end position="67"/>
    </location>
</feature>
<proteinExistence type="predicted"/>
<keyword evidence="2" id="KW-0732">Signal</keyword>
<reference evidence="3 4" key="1">
    <citation type="submission" date="2013-10" db="EMBL/GenBank/DDBJ databases">
        <authorList>
            <person name="Wang G."/>
            <person name="Zhuang W."/>
        </authorList>
    </citation>
    <scope>NUCLEOTIDE SEQUENCE [LARGE SCALE GENOMIC DNA]</scope>
    <source>
        <strain evidence="3 4">DSM 20118</strain>
    </source>
</reference>
<dbReference type="AlphaFoldDB" id="A0A0A0B9K2"/>
<evidence type="ECO:0000313" key="3">
    <source>
        <dbReference type="EMBL" id="KGM01941.1"/>
    </source>
</evidence>
<evidence type="ECO:0000256" key="2">
    <source>
        <dbReference type="SAM" id="SignalP"/>
    </source>
</evidence>
<dbReference type="PROSITE" id="PS51257">
    <property type="entry name" value="PROKAR_LIPOPROTEIN"/>
    <property type="match status" value="1"/>
</dbReference>
<evidence type="ECO:0000313" key="4">
    <source>
        <dbReference type="Proteomes" id="UP000029833"/>
    </source>
</evidence>
<feature type="region of interest" description="Disordered" evidence="1">
    <location>
        <begin position="30"/>
        <end position="87"/>
    </location>
</feature>
<evidence type="ECO:0000256" key="1">
    <source>
        <dbReference type="SAM" id="MobiDB-lite"/>
    </source>
</evidence>
<comment type="caution">
    <text evidence="3">The sequence shown here is derived from an EMBL/GenBank/DDBJ whole genome shotgun (WGS) entry which is preliminary data.</text>
</comment>
<dbReference type="Proteomes" id="UP000029833">
    <property type="component" value="Unassembled WGS sequence"/>
</dbReference>
<feature type="compositionally biased region" description="Gly residues" evidence="1">
    <location>
        <begin position="34"/>
        <end position="52"/>
    </location>
</feature>
<protein>
    <recommendedName>
        <fullName evidence="5">DUF4439 domain-containing protein</fullName>
    </recommendedName>
</protein>
<dbReference type="RefSeq" id="WP_034630648.1">
    <property type="nucleotide sequence ID" value="NZ_AXNT01000075.1"/>
</dbReference>
<feature type="signal peptide" evidence="2">
    <location>
        <begin position="1"/>
        <end position="34"/>
    </location>
</feature>
<organism evidence="3 4">
    <name type="scientific">Cellulomonas cellasea DSM 20118</name>
    <dbReference type="NCBI Taxonomy" id="1408250"/>
    <lineage>
        <taxon>Bacteria</taxon>
        <taxon>Bacillati</taxon>
        <taxon>Actinomycetota</taxon>
        <taxon>Actinomycetes</taxon>
        <taxon>Micrococcales</taxon>
        <taxon>Cellulomonadaceae</taxon>
        <taxon>Cellulomonas</taxon>
    </lineage>
</organism>
<accession>A0A0A0B9K2</accession>
<keyword evidence="4" id="KW-1185">Reference proteome</keyword>
<evidence type="ECO:0008006" key="5">
    <source>
        <dbReference type="Google" id="ProtNLM"/>
    </source>
</evidence>
<feature type="chain" id="PRO_5001959115" description="DUF4439 domain-containing protein" evidence="2">
    <location>
        <begin position="35"/>
        <end position="332"/>
    </location>
</feature>
<gene>
    <name evidence="3" type="ORF">Q760_16430</name>
</gene>
<dbReference type="EMBL" id="AXNT01000075">
    <property type="protein sequence ID" value="KGM01941.1"/>
    <property type="molecule type" value="Genomic_DNA"/>
</dbReference>